<sequence length="265" mass="29814">MYPFWKPIVKPLLMAADPKTLIEIGSEAGKNTINLLEYCRERNATLQAIDPSPRFDVDAWEREHVGRLTVHRGLSLEVLPRLAPADCVCVDGDHNWYTVREELRLIDERSVGAGAPLPLILLHDIGWPYARRDLYYDPATIPADYRQPYQRKGIMPGVSELMERGGHNATLCNATREGGRQNGVLTAVEDYLRESPLPRELILIPGFSGLGILFDRSRFASNSAFCALIRDLTPSPLIARYIEMLERSRIALMIRSPARGLVPAR</sequence>
<proteinExistence type="predicted"/>
<reference evidence="1 2" key="1">
    <citation type="submission" date="2018-12" db="EMBL/GenBank/DDBJ databases">
        <authorList>
            <person name="Toschakov S.V."/>
        </authorList>
    </citation>
    <scope>NUCLEOTIDE SEQUENCE [LARGE SCALE GENOMIC DNA]</scope>
    <source>
        <strain evidence="1 2">GM2012</strain>
    </source>
</reference>
<dbReference type="InterPro" id="IPR029063">
    <property type="entry name" value="SAM-dependent_MTases_sf"/>
</dbReference>
<gene>
    <name evidence="1" type="ORF">TsocGM_09930</name>
</gene>
<organism evidence="1 2">
    <name type="scientific">Tautonia sociabilis</name>
    <dbReference type="NCBI Taxonomy" id="2080755"/>
    <lineage>
        <taxon>Bacteria</taxon>
        <taxon>Pseudomonadati</taxon>
        <taxon>Planctomycetota</taxon>
        <taxon>Planctomycetia</taxon>
        <taxon>Isosphaerales</taxon>
        <taxon>Isosphaeraceae</taxon>
        <taxon>Tautonia</taxon>
    </lineage>
</organism>
<dbReference type="Pfam" id="PF13578">
    <property type="entry name" value="Methyltransf_24"/>
    <property type="match status" value="1"/>
</dbReference>
<accession>A0A432ML32</accession>
<dbReference type="EMBL" id="RYZH01000016">
    <property type="protein sequence ID" value="RUL87845.1"/>
    <property type="molecule type" value="Genomic_DNA"/>
</dbReference>
<dbReference type="SUPFAM" id="SSF53335">
    <property type="entry name" value="S-adenosyl-L-methionine-dependent methyltransferases"/>
    <property type="match status" value="1"/>
</dbReference>
<dbReference type="AlphaFoldDB" id="A0A432ML32"/>
<dbReference type="OrthoDB" id="2469560at2"/>
<dbReference type="GO" id="GO:0032259">
    <property type="term" value="P:methylation"/>
    <property type="evidence" value="ECO:0007669"/>
    <property type="project" value="UniProtKB-KW"/>
</dbReference>
<comment type="caution">
    <text evidence="1">The sequence shown here is derived from an EMBL/GenBank/DDBJ whole genome shotgun (WGS) entry which is preliminary data.</text>
</comment>
<dbReference type="Gene3D" id="3.40.50.150">
    <property type="entry name" value="Vaccinia Virus protein VP39"/>
    <property type="match status" value="1"/>
</dbReference>
<keyword evidence="1" id="KW-0489">Methyltransferase</keyword>
<reference evidence="1 2" key="2">
    <citation type="submission" date="2019-01" db="EMBL/GenBank/DDBJ databases">
        <title>Tautonia sociabilis, a novel thermotolerant planctomycete of Isosphaeraceae family, isolated from a 4000 m deep subterranean habitat.</title>
        <authorList>
            <person name="Kovaleva O.L."/>
            <person name="Elcheninov A.G."/>
            <person name="Van Heerden E."/>
            <person name="Toshchakov S.V."/>
            <person name="Novikov A."/>
            <person name="Bonch-Osmolovskaya E.A."/>
            <person name="Kublanov I.V."/>
        </authorList>
    </citation>
    <scope>NUCLEOTIDE SEQUENCE [LARGE SCALE GENOMIC DNA]</scope>
    <source>
        <strain evidence="1 2">GM2012</strain>
    </source>
</reference>
<evidence type="ECO:0000313" key="2">
    <source>
        <dbReference type="Proteomes" id="UP000280296"/>
    </source>
</evidence>
<dbReference type="RefSeq" id="WP_126725161.1">
    <property type="nucleotide sequence ID" value="NZ_RYZH01000016.1"/>
</dbReference>
<name>A0A432ML32_9BACT</name>
<dbReference type="Proteomes" id="UP000280296">
    <property type="component" value="Unassembled WGS sequence"/>
</dbReference>
<protein>
    <submittedName>
        <fullName evidence="1">Class I SAM-dependent methyltransferase</fullName>
    </submittedName>
</protein>
<keyword evidence="2" id="KW-1185">Reference proteome</keyword>
<dbReference type="GO" id="GO:0008168">
    <property type="term" value="F:methyltransferase activity"/>
    <property type="evidence" value="ECO:0007669"/>
    <property type="project" value="UniProtKB-KW"/>
</dbReference>
<evidence type="ECO:0000313" key="1">
    <source>
        <dbReference type="EMBL" id="RUL87845.1"/>
    </source>
</evidence>
<keyword evidence="1" id="KW-0808">Transferase</keyword>